<accession>A0A5S5AG34</accession>
<dbReference type="PANTHER" id="PTHR37822:SF1">
    <property type="entry name" value="PHOSPHORYLASE"/>
    <property type="match status" value="1"/>
</dbReference>
<dbReference type="InterPro" id="IPR049539">
    <property type="entry name" value="SPL"/>
</dbReference>
<dbReference type="EMBL" id="VNHO01000034">
    <property type="protein sequence ID" value="TYP49222.1"/>
    <property type="molecule type" value="Genomic_DNA"/>
</dbReference>
<dbReference type="GO" id="GO:1904047">
    <property type="term" value="F:S-adenosyl-L-methionine binding"/>
    <property type="evidence" value="ECO:0007669"/>
    <property type="project" value="TreeGrafter"/>
</dbReference>
<dbReference type="SUPFAM" id="SSF53167">
    <property type="entry name" value="Purine and uridine phosphorylases"/>
    <property type="match status" value="1"/>
</dbReference>
<feature type="domain" description="Nucleoside phosphorylase" evidence="1">
    <location>
        <begin position="4"/>
        <end position="102"/>
    </location>
</feature>
<proteinExistence type="predicted"/>
<sequence length="278" mass="31717">MFYIVTAFHTEAKPIIEHFGLKKITRPCRFQVFVGDNIVLVESGMSIVASAAATSFLLTEFGAGTRDVALNVGVCGAKEKSLKKGDAILCHKIINHDTKRAFYPDIIVKHAMKEGVLETFSSPVDKGEYSESRIEGDVVDMEGAGFFEAASFFLPPHKIHCVKVVYDYLDGERVDPVRVWEYIRGNIPLIENLMTCYNVLDEWCPEFFDEEEPEIVREISRGLKLSVTMTYQLKFMVRSYMARHKREPEALKEFLNVKVSSKNEGKIYFERIKEILSH</sequence>
<evidence type="ECO:0000259" key="1">
    <source>
        <dbReference type="Pfam" id="PF01048"/>
    </source>
</evidence>
<dbReference type="OrthoDB" id="21362at2"/>
<dbReference type="InterPro" id="IPR000845">
    <property type="entry name" value="Nucleoside_phosphorylase_d"/>
</dbReference>
<dbReference type="GO" id="GO:0051539">
    <property type="term" value="F:4 iron, 4 sulfur cluster binding"/>
    <property type="evidence" value="ECO:0007669"/>
    <property type="project" value="TreeGrafter"/>
</dbReference>
<protein>
    <submittedName>
        <fullName evidence="2">Nucleoside phosphorylase</fullName>
    </submittedName>
</protein>
<reference evidence="2 3" key="1">
    <citation type="submission" date="2019-07" db="EMBL/GenBank/DDBJ databases">
        <title>Genomic Encyclopedia of Type Strains, Phase I: the one thousand microbial genomes (KMG-I) project.</title>
        <authorList>
            <person name="Kyrpides N."/>
        </authorList>
    </citation>
    <scope>NUCLEOTIDE SEQUENCE [LARGE SCALE GENOMIC DNA]</scope>
    <source>
        <strain evidence="2 3">DSM 16647</strain>
    </source>
</reference>
<organism evidence="2 3">
    <name type="scientific">Thermosediminibacter litoriperuensis</name>
    <dbReference type="NCBI Taxonomy" id="291989"/>
    <lineage>
        <taxon>Bacteria</taxon>
        <taxon>Bacillati</taxon>
        <taxon>Bacillota</taxon>
        <taxon>Clostridia</taxon>
        <taxon>Thermosediminibacterales</taxon>
        <taxon>Thermosediminibacteraceae</taxon>
        <taxon>Thermosediminibacter</taxon>
    </lineage>
</organism>
<dbReference type="GO" id="GO:0042601">
    <property type="term" value="C:endospore-forming forespore"/>
    <property type="evidence" value="ECO:0007669"/>
    <property type="project" value="TreeGrafter"/>
</dbReference>
<dbReference type="AlphaFoldDB" id="A0A5S5AG34"/>
<dbReference type="RefSeq" id="WP_148867901.1">
    <property type="nucleotide sequence ID" value="NZ_VNHO01000034.1"/>
</dbReference>
<gene>
    <name evidence="2" type="ORF">LZ11_02231</name>
</gene>
<dbReference type="PANTHER" id="PTHR37822">
    <property type="entry name" value="SPORE PHOTOPRODUCT LYASE-RELATED"/>
    <property type="match status" value="1"/>
</dbReference>
<keyword evidence="3" id="KW-1185">Reference proteome</keyword>
<comment type="caution">
    <text evidence="2">The sequence shown here is derived from an EMBL/GenBank/DDBJ whole genome shotgun (WGS) entry which is preliminary data.</text>
</comment>
<dbReference type="Pfam" id="PF01048">
    <property type="entry name" value="PNP_UDP_1"/>
    <property type="match status" value="1"/>
</dbReference>
<dbReference type="InterPro" id="IPR035994">
    <property type="entry name" value="Nucleoside_phosphorylase_sf"/>
</dbReference>
<evidence type="ECO:0000313" key="2">
    <source>
        <dbReference type="EMBL" id="TYP49222.1"/>
    </source>
</evidence>
<dbReference type="Proteomes" id="UP000322294">
    <property type="component" value="Unassembled WGS sequence"/>
</dbReference>
<name>A0A5S5AG34_9FIRM</name>
<evidence type="ECO:0000313" key="3">
    <source>
        <dbReference type="Proteomes" id="UP000322294"/>
    </source>
</evidence>
<dbReference type="Gene3D" id="3.40.50.1580">
    <property type="entry name" value="Nucleoside phosphorylase domain"/>
    <property type="match status" value="1"/>
</dbReference>
<dbReference type="GO" id="GO:0009116">
    <property type="term" value="P:nucleoside metabolic process"/>
    <property type="evidence" value="ECO:0007669"/>
    <property type="project" value="InterPro"/>
</dbReference>
<dbReference type="GO" id="GO:0003913">
    <property type="term" value="F:DNA photolyase activity"/>
    <property type="evidence" value="ECO:0007669"/>
    <property type="project" value="TreeGrafter"/>
</dbReference>